<proteinExistence type="predicted"/>
<accession>A0A1R3WC61</accession>
<keyword evidence="2" id="KW-1185">Reference proteome</keyword>
<dbReference type="AlphaFoldDB" id="A0A1R3WC61"/>
<dbReference type="Proteomes" id="UP000186997">
    <property type="component" value="Unassembled WGS sequence"/>
</dbReference>
<reference evidence="2" key="1">
    <citation type="submission" date="2017-01" db="EMBL/GenBank/DDBJ databases">
        <authorList>
            <person name="Varghese N."/>
            <person name="Submissions S."/>
        </authorList>
    </citation>
    <scope>NUCLEOTIDE SEQUENCE [LARGE SCALE GENOMIC DNA]</scope>
    <source>
        <strain evidence="2">DSM 29591</strain>
    </source>
</reference>
<gene>
    <name evidence="1" type="ORF">SAMN05421665_0245</name>
</gene>
<dbReference type="EMBL" id="FTPR01000001">
    <property type="protein sequence ID" value="SIT75720.1"/>
    <property type="molecule type" value="Genomic_DNA"/>
</dbReference>
<evidence type="ECO:0000313" key="1">
    <source>
        <dbReference type="EMBL" id="SIT75720.1"/>
    </source>
</evidence>
<evidence type="ECO:0000313" key="2">
    <source>
        <dbReference type="Proteomes" id="UP000186997"/>
    </source>
</evidence>
<sequence length="97" mass="10216">MDDGRVCPATPVCVVVPGGEVDVSLEVGSFDVCLCGEEHAAAREEGCFLREFCGERLECFACVAQVVVALASALALRARAKFCVMSRMTAALSSDVL</sequence>
<organism evidence="1 2">
    <name type="scientific">Yoonia rosea</name>
    <dbReference type="NCBI Taxonomy" id="287098"/>
    <lineage>
        <taxon>Bacteria</taxon>
        <taxon>Pseudomonadati</taxon>
        <taxon>Pseudomonadota</taxon>
        <taxon>Alphaproteobacteria</taxon>
        <taxon>Rhodobacterales</taxon>
        <taxon>Paracoccaceae</taxon>
        <taxon>Yoonia</taxon>
    </lineage>
</organism>
<protein>
    <submittedName>
        <fullName evidence="1">Uncharacterized protein</fullName>
    </submittedName>
</protein>
<name>A0A1R3WC61_9RHOB</name>
<dbReference type="STRING" id="287098.SAMN05421665_0245"/>